<accession>A0ACD4RG79</accession>
<protein>
    <submittedName>
        <fullName evidence="1">Uncharacterized protein</fullName>
    </submittedName>
</protein>
<keyword evidence="2" id="KW-1185">Reference proteome</keyword>
<name>A0ACD4RG79_9BACI</name>
<dbReference type="Proteomes" id="UP001226091">
    <property type="component" value="Chromosome"/>
</dbReference>
<sequence length="157" mass="18320">MAIVLAVILLWFAIHLYVFFPKKMNGLESIFVFMILSIVNNSFCSVIMENLEWAKAYETPTALTVIILQRILIIPTLFLMIVHVYFRLKKSIAKLILLFFSISLIFAMEELCSYFQIMNYLENRWLIPVLHSSLLYFFGVAALIVFRPILKKGVTMR</sequence>
<gene>
    <name evidence="1" type="ORF">QLQ22_09465</name>
</gene>
<organism evidence="1 2">
    <name type="scientific">Metabacillus hrfriensis</name>
    <dbReference type="NCBI Taxonomy" id="3048891"/>
    <lineage>
        <taxon>Bacteria</taxon>
        <taxon>Bacillati</taxon>
        <taxon>Bacillota</taxon>
        <taxon>Bacilli</taxon>
        <taxon>Bacillales</taxon>
        <taxon>Bacillaceae</taxon>
        <taxon>Metabacillus</taxon>
    </lineage>
</organism>
<reference evidence="2" key="1">
    <citation type="journal article" date="2025" name="Aquaculture">
        <title>Assessment of the bioflocculant production and safety properties of Metabacillus hrfriensis sp. nov. based on phenotypic and whole-genome sequencing analysis.</title>
        <authorList>
            <person name="Zhang R."/>
            <person name="Zhao Z."/>
            <person name="Luo L."/>
            <person name="Wang S."/>
            <person name="Guo K."/>
            <person name="Xu W."/>
        </authorList>
    </citation>
    <scope>NUCLEOTIDE SEQUENCE [LARGE SCALE GENOMIC DNA]</scope>
    <source>
        <strain evidence="2">CT-WN-B3</strain>
    </source>
</reference>
<evidence type="ECO:0000313" key="2">
    <source>
        <dbReference type="Proteomes" id="UP001226091"/>
    </source>
</evidence>
<dbReference type="EMBL" id="CP126116">
    <property type="protein sequence ID" value="WHZ59533.1"/>
    <property type="molecule type" value="Genomic_DNA"/>
</dbReference>
<proteinExistence type="predicted"/>
<evidence type="ECO:0000313" key="1">
    <source>
        <dbReference type="EMBL" id="WHZ59533.1"/>
    </source>
</evidence>